<dbReference type="eggNOG" id="ENOG502SQDU">
    <property type="taxonomic scope" value="Eukaryota"/>
</dbReference>
<reference evidence="4" key="2">
    <citation type="submission" date="2012-09" db="EMBL/GenBank/DDBJ databases">
        <title>The Genomes of the Fungal Plant Pathogens Cladosporium fulvum and Dothistroma septosporum Reveal Adaptation to Different Hosts and Lifestyles but also Signatures of Common Ancestry.</title>
        <authorList>
            <consortium name="DOE Joint Genome Institute"/>
            <person name="de Wit P.J.G.M."/>
            <person name="van der Burgt A."/>
            <person name="Okmen B."/>
            <person name="Stergiopoulos I."/>
            <person name="Abd-Elsalam K."/>
            <person name="Aerts A.L."/>
            <person name="Bahkali A.H.A."/>
            <person name="Beenen H.G."/>
            <person name="Chettri P."/>
            <person name="Cox M.P."/>
            <person name="Datema E."/>
            <person name="de Vries R.P."/>
            <person name="Dhillon B."/>
            <person name="Ganley A.R."/>
            <person name="Griffiths S."/>
            <person name="Guo Y."/>
            <person name="Hamelin R.C."/>
            <person name="Henrissat B."/>
            <person name="Kabir M.S."/>
            <person name="Jashni M.K."/>
            <person name="Kema G."/>
            <person name="Klaubauf S."/>
            <person name="Lapidus A."/>
            <person name="Levasseur A."/>
            <person name="Lindquist E."/>
            <person name="Mehrabi R."/>
            <person name="Ohm R.A."/>
            <person name="Owen T.J."/>
            <person name="Salamov A."/>
            <person name="Schwelm A."/>
            <person name="Schijlen E."/>
            <person name="Sun H."/>
            <person name="den Burg H.A."/>
            <person name="van Ham R.C.H.J."/>
            <person name="Zhang S."/>
            <person name="Goodwin S.B."/>
            <person name="Grigoriev I.V."/>
            <person name="Collemare J."/>
            <person name="Bradshaw R.E."/>
        </authorList>
    </citation>
    <scope>NUCLEOTIDE SEQUENCE</scope>
    <source>
        <strain evidence="4">NZE10</strain>
    </source>
</reference>
<reference evidence="4" key="1">
    <citation type="journal article" date="2012" name="PLoS Pathog.">
        <title>Diverse lifestyles and strategies of plant pathogenesis encoded in the genomes of eighteen Dothideomycetes fungi.</title>
        <authorList>
            <person name="Ohm R.A."/>
            <person name="Feau N."/>
            <person name="Henrissat B."/>
            <person name="Schoch C.L."/>
            <person name="Horwitz B.A."/>
            <person name="Barry K.W."/>
            <person name="Condon B.J."/>
            <person name="Copeland A.C."/>
            <person name="Dhillon B."/>
            <person name="Glaser F."/>
            <person name="Hesse C.N."/>
            <person name="Kosti I."/>
            <person name="LaButti K."/>
            <person name="Lindquist E.A."/>
            <person name="Lucas S."/>
            <person name="Salamov A.A."/>
            <person name="Bradshaw R.E."/>
            <person name="Ciuffetti L."/>
            <person name="Hamelin R.C."/>
            <person name="Kema G.H.J."/>
            <person name="Lawrence C."/>
            <person name="Scott J.A."/>
            <person name="Spatafora J.W."/>
            <person name="Turgeon B.G."/>
            <person name="de Wit P.J.G.M."/>
            <person name="Zhong S."/>
            <person name="Goodwin S.B."/>
            <person name="Grigoriev I.V."/>
        </authorList>
    </citation>
    <scope>NUCLEOTIDE SEQUENCE [LARGE SCALE GENOMIC DNA]</scope>
    <source>
        <strain evidence="4">NZE10</strain>
    </source>
</reference>
<feature type="transmembrane region" description="Helical" evidence="2">
    <location>
        <begin position="244"/>
        <end position="269"/>
    </location>
</feature>
<evidence type="ECO:0000313" key="5">
    <source>
        <dbReference type="Proteomes" id="UP000016933"/>
    </source>
</evidence>
<dbReference type="OMA" id="WCCNADA"/>
<evidence type="ECO:0000256" key="3">
    <source>
        <dbReference type="SAM" id="SignalP"/>
    </source>
</evidence>
<feature type="region of interest" description="Disordered" evidence="1">
    <location>
        <begin position="444"/>
        <end position="482"/>
    </location>
</feature>
<keyword evidence="2" id="KW-0472">Membrane</keyword>
<gene>
    <name evidence="4" type="ORF">DOTSEDRAFT_24286</name>
</gene>
<feature type="chain" id="PRO_5004109209" description="Mid2 domain-containing protein" evidence="3">
    <location>
        <begin position="26"/>
        <end position="482"/>
    </location>
</feature>
<name>N1PMR2_DOTSN</name>
<dbReference type="HOGENOM" id="CLU_566227_0_0_1"/>
<evidence type="ECO:0008006" key="6">
    <source>
        <dbReference type="Google" id="ProtNLM"/>
    </source>
</evidence>
<dbReference type="OrthoDB" id="5215637at2759"/>
<feature type="region of interest" description="Disordered" evidence="1">
    <location>
        <begin position="170"/>
        <end position="214"/>
    </location>
</feature>
<accession>N1PMR2</accession>
<keyword evidence="3" id="KW-0732">Signal</keyword>
<feature type="region of interest" description="Disordered" evidence="1">
    <location>
        <begin position="378"/>
        <end position="418"/>
    </location>
</feature>
<protein>
    <recommendedName>
        <fullName evidence="6">Mid2 domain-containing protein</fullName>
    </recommendedName>
</protein>
<dbReference type="AlphaFoldDB" id="N1PMR2"/>
<dbReference type="Proteomes" id="UP000016933">
    <property type="component" value="Unassembled WGS sequence"/>
</dbReference>
<keyword evidence="2" id="KW-0812">Transmembrane</keyword>
<sequence>MASSIRLFATTVLATLHLTGGLVSAQSCYFPGGAVDNDSGICEGSSVCCPLNWECISNGLCYLASEEYFQRSSCTDDSWGTECPQFCTEDGDAVENGNEAVAQCSDGSYCCDRNRPEVDGDDTSKSCCALRVRSINIEDGTATATVLTKAPGSTKSSSSATSSAIAATSMDSGSASDSTSTSFSPSSSSSTTSSTSSTRKPQASMITTQAATTNSAGEATTVMIVTTAVTTPTSAPTHGSSPSLGTIVGIATGIPVALAAATLLAFLLWRRRRGNKTAPCDAPTSERKELVDMYGNTTHDGKPPEADGYPVASVTKPGHLSLPISEMSGSPAYGNQQYSPRSAVSPITTKSFSNHNSVAPTANGFGFGVVPEERPQELWGGDIPRQPRPQDFTPMPPMPYGGGSYPGQPTPYQPAPQADLSMQAGRKSGEGLGAARAGGQYSAFQGVSGLSDGKSVIESAQSPPPGEDKMRTGQGGLRVVNQ</sequence>
<keyword evidence="5" id="KW-1185">Reference proteome</keyword>
<feature type="signal peptide" evidence="3">
    <location>
        <begin position="1"/>
        <end position="25"/>
    </location>
</feature>
<evidence type="ECO:0000256" key="2">
    <source>
        <dbReference type="SAM" id="Phobius"/>
    </source>
</evidence>
<dbReference type="EMBL" id="KB446539">
    <property type="protein sequence ID" value="EME44208.1"/>
    <property type="molecule type" value="Genomic_DNA"/>
</dbReference>
<feature type="compositionally biased region" description="Low complexity" evidence="1">
    <location>
        <begin position="170"/>
        <end position="198"/>
    </location>
</feature>
<evidence type="ECO:0000313" key="4">
    <source>
        <dbReference type="EMBL" id="EME44208.1"/>
    </source>
</evidence>
<keyword evidence="2" id="KW-1133">Transmembrane helix</keyword>
<dbReference type="STRING" id="675120.N1PMR2"/>
<proteinExistence type="predicted"/>
<feature type="compositionally biased region" description="Polar residues" evidence="1">
    <location>
        <begin position="199"/>
        <end position="214"/>
    </location>
</feature>
<organism evidence="4 5">
    <name type="scientific">Dothistroma septosporum (strain NZE10 / CBS 128990)</name>
    <name type="common">Red band needle blight fungus</name>
    <name type="synonym">Mycosphaerella pini</name>
    <dbReference type="NCBI Taxonomy" id="675120"/>
    <lineage>
        <taxon>Eukaryota</taxon>
        <taxon>Fungi</taxon>
        <taxon>Dikarya</taxon>
        <taxon>Ascomycota</taxon>
        <taxon>Pezizomycotina</taxon>
        <taxon>Dothideomycetes</taxon>
        <taxon>Dothideomycetidae</taxon>
        <taxon>Mycosphaerellales</taxon>
        <taxon>Mycosphaerellaceae</taxon>
        <taxon>Dothistroma</taxon>
    </lineage>
</organism>
<dbReference type="PROSITE" id="PS51257">
    <property type="entry name" value="PROKAR_LIPOPROTEIN"/>
    <property type="match status" value="1"/>
</dbReference>
<evidence type="ECO:0000256" key="1">
    <source>
        <dbReference type="SAM" id="MobiDB-lite"/>
    </source>
</evidence>